<keyword evidence="3 6" id="KW-0812">Transmembrane</keyword>
<protein>
    <submittedName>
        <fullName evidence="7">Transmembrane 4 L6 family member 4</fullName>
    </submittedName>
</protein>
<dbReference type="AlphaFoldDB" id="L5JP64"/>
<dbReference type="InParanoid" id="L5JP64"/>
<reference evidence="8" key="1">
    <citation type="journal article" date="2013" name="Science">
        <title>Comparative analysis of bat genomes provides insight into the evolution of flight and immunity.</title>
        <authorList>
            <person name="Zhang G."/>
            <person name="Cowled C."/>
            <person name="Shi Z."/>
            <person name="Huang Z."/>
            <person name="Bishop-Lilly K.A."/>
            <person name="Fang X."/>
            <person name="Wynne J.W."/>
            <person name="Xiong Z."/>
            <person name="Baker M.L."/>
            <person name="Zhao W."/>
            <person name="Tachedjian M."/>
            <person name="Zhu Y."/>
            <person name="Zhou P."/>
            <person name="Jiang X."/>
            <person name="Ng J."/>
            <person name="Yang L."/>
            <person name="Wu L."/>
            <person name="Xiao J."/>
            <person name="Feng Y."/>
            <person name="Chen Y."/>
            <person name="Sun X."/>
            <person name="Zhang Y."/>
            <person name="Marsh G.A."/>
            <person name="Crameri G."/>
            <person name="Broder C.C."/>
            <person name="Frey K.G."/>
            <person name="Wang L.F."/>
            <person name="Wang J."/>
        </authorList>
    </citation>
    <scope>NUCLEOTIDE SEQUENCE [LARGE SCALE GENOMIC DNA]</scope>
</reference>
<dbReference type="eggNOG" id="ENOG502QVGK">
    <property type="taxonomic scope" value="Eukaryota"/>
</dbReference>
<organism evidence="7 8">
    <name type="scientific">Pteropus alecto</name>
    <name type="common">Black flying fox</name>
    <dbReference type="NCBI Taxonomy" id="9402"/>
    <lineage>
        <taxon>Eukaryota</taxon>
        <taxon>Metazoa</taxon>
        <taxon>Chordata</taxon>
        <taxon>Craniata</taxon>
        <taxon>Vertebrata</taxon>
        <taxon>Euteleostomi</taxon>
        <taxon>Mammalia</taxon>
        <taxon>Eutheria</taxon>
        <taxon>Laurasiatheria</taxon>
        <taxon>Chiroptera</taxon>
        <taxon>Yinpterochiroptera</taxon>
        <taxon>Pteropodoidea</taxon>
        <taxon>Pteropodidae</taxon>
        <taxon>Pteropodinae</taxon>
        <taxon>Pteropus</taxon>
    </lineage>
</organism>
<accession>L5JP64</accession>
<evidence type="ECO:0000256" key="6">
    <source>
        <dbReference type="SAM" id="Phobius"/>
    </source>
</evidence>
<evidence type="ECO:0000256" key="4">
    <source>
        <dbReference type="ARBA" id="ARBA00022989"/>
    </source>
</evidence>
<feature type="transmembrane region" description="Helical" evidence="6">
    <location>
        <begin position="251"/>
        <end position="272"/>
    </location>
</feature>
<evidence type="ECO:0000256" key="1">
    <source>
        <dbReference type="ARBA" id="ARBA00004141"/>
    </source>
</evidence>
<name>L5JP64_PTEAL</name>
<proteinExistence type="inferred from homology"/>
<gene>
    <name evidence="7" type="ORF">PAL_GLEAN10016338</name>
</gene>
<sequence>MCTGNCAKCLGGALIPLTVFGFLANILLFFPGGKVIDNNEHLSEEVWFFGGILGSGVLVLLPANLFLGLKESDCCRCCGSERCGNRFAMFTSTIFAVIGFLGAGYSFVISAVSINKGPKCLMVNSTWGYPFHNGCWQEVSCMESMAFCSDDAGITAAHVEVSFARLACFKTANVETCLATRPMITQGPLSPEVGELDAAINAAISESQNLRVWRGEKKGREWDILVVCEGDYLIDEALWSKCREPENVIPWNLTLFSILLVTGGIQMLLCAFQVVNGLLGTLCGDCQCCGCCGVLLPANLFLGLKESDCCRCCGSERCGNRFANVETCLATRPMITQGPLSPEVGELDAAINAAISESQNLRVWRGEKKGREWDILVVCEGDYLSDKDLWSKCREPEHVISWNLTLFSILLIVAVMQMLLCAIQVVNGLLGTVCVDCQCCGCCRVS</sequence>
<evidence type="ECO:0000256" key="5">
    <source>
        <dbReference type="ARBA" id="ARBA00023136"/>
    </source>
</evidence>
<dbReference type="FunCoup" id="L5JP64">
    <property type="interactions" value="22"/>
</dbReference>
<dbReference type="PANTHER" id="PTHR14198">
    <property type="entry name" value="TRANSMEMBRANE 4 L6 FAMILY MEMBER 1-RELATED"/>
    <property type="match status" value="1"/>
</dbReference>
<feature type="transmembrane region" description="Helical" evidence="6">
    <location>
        <begin position="46"/>
        <end position="67"/>
    </location>
</feature>
<feature type="transmembrane region" description="Helical" evidence="6">
    <location>
        <begin position="12"/>
        <end position="31"/>
    </location>
</feature>
<comment type="similarity">
    <text evidence="2">Belongs to the L6 tetraspanin family.</text>
</comment>
<dbReference type="EMBL" id="KB031157">
    <property type="protein sequence ID" value="ELK00546.1"/>
    <property type="molecule type" value="Genomic_DNA"/>
</dbReference>
<dbReference type="InterPro" id="IPR008661">
    <property type="entry name" value="L6_membrane"/>
</dbReference>
<keyword evidence="5 6" id="KW-0472">Membrane</keyword>
<comment type="subcellular location">
    <subcellularLocation>
        <location evidence="1">Membrane</location>
        <topology evidence="1">Multi-pass membrane protein</topology>
    </subcellularLocation>
</comment>
<evidence type="ECO:0000313" key="8">
    <source>
        <dbReference type="Proteomes" id="UP000010552"/>
    </source>
</evidence>
<keyword evidence="8" id="KW-1185">Reference proteome</keyword>
<dbReference type="STRING" id="9402.L5JP64"/>
<feature type="transmembrane region" description="Helical" evidence="6">
    <location>
        <begin position="404"/>
        <end position="430"/>
    </location>
</feature>
<dbReference type="Pfam" id="PF05805">
    <property type="entry name" value="L6_membrane"/>
    <property type="match status" value="3"/>
</dbReference>
<dbReference type="PANTHER" id="PTHR14198:SF15">
    <property type="entry name" value="TRANSMEMBRANE 4 L6 FAMILY MEMBER 4"/>
    <property type="match status" value="1"/>
</dbReference>
<evidence type="ECO:0000313" key="7">
    <source>
        <dbReference type="EMBL" id="ELK00546.1"/>
    </source>
</evidence>
<evidence type="ECO:0000256" key="3">
    <source>
        <dbReference type="ARBA" id="ARBA00022692"/>
    </source>
</evidence>
<feature type="transmembrane region" description="Helical" evidence="6">
    <location>
        <begin position="87"/>
        <end position="108"/>
    </location>
</feature>
<evidence type="ECO:0000256" key="2">
    <source>
        <dbReference type="ARBA" id="ARBA00006193"/>
    </source>
</evidence>
<dbReference type="GO" id="GO:0016020">
    <property type="term" value="C:membrane"/>
    <property type="evidence" value="ECO:0007669"/>
    <property type="project" value="UniProtKB-SubCell"/>
</dbReference>
<dbReference type="Proteomes" id="UP000010552">
    <property type="component" value="Unassembled WGS sequence"/>
</dbReference>
<keyword evidence="4 6" id="KW-1133">Transmembrane helix</keyword>